<accession>A0A5C4NDS0</accession>
<name>A0A5C4NDS0_9BURK</name>
<protein>
    <submittedName>
        <fullName evidence="1">Uncharacterized protein</fullName>
    </submittedName>
</protein>
<dbReference type="Proteomes" id="UP000305681">
    <property type="component" value="Unassembled WGS sequence"/>
</dbReference>
<evidence type="ECO:0000313" key="2">
    <source>
        <dbReference type="Proteomes" id="UP000305681"/>
    </source>
</evidence>
<evidence type="ECO:0000313" key="1">
    <source>
        <dbReference type="EMBL" id="TNC72881.1"/>
    </source>
</evidence>
<sequence length="198" mass="21728">MMMQIGPHLETLTHRLADTPVEFLAEPRIAGVANAQAVAVAALVNDILLLHGARAPAASLHGFIGAQVKADRNRLALAMIVCWLLADDWFTGQQLPQPALLQVLGEAARELAAATPAHQFTQDPERREELARIVLARLGFRPRDESVAQATDRLSAISGTERRHLLEASRLAEQRAREIREALAKKAAEESADKWSRE</sequence>
<dbReference type="AlphaFoldDB" id="A0A5C4NDS0"/>
<proteinExistence type="predicted"/>
<gene>
    <name evidence="1" type="ORF">FHI69_25110</name>
</gene>
<reference evidence="1 2" key="1">
    <citation type="submission" date="2019-06" db="EMBL/GenBank/DDBJ databases">
        <title>Genome sequence of Janthinobacterium lividum UCD_MED1.</title>
        <authorList>
            <person name="De Leon M.E."/>
            <person name="Jospin G."/>
        </authorList>
    </citation>
    <scope>NUCLEOTIDE SEQUENCE [LARGE SCALE GENOMIC DNA]</scope>
    <source>
        <strain evidence="1 2">UCD_MED1</strain>
    </source>
</reference>
<comment type="caution">
    <text evidence="1">The sequence shown here is derived from an EMBL/GenBank/DDBJ whole genome shotgun (WGS) entry which is preliminary data.</text>
</comment>
<organism evidence="1 2">
    <name type="scientific">Janthinobacterium lividum</name>
    <dbReference type="NCBI Taxonomy" id="29581"/>
    <lineage>
        <taxon>Bacteria</taxon>
        <taxon>Pseudomonadati</taxon>
        <taxon>Pseudomonadota</taxon>
        <taxon>Betaproteobacteria</taxon>
        <taxon>Burkholderiales</taxon>
        <taxon>Oxalobacteraceae</taxon>
        <taxon>Janthinobacterium</taxon>
    </lineage>
</organism>
<dbReference type="EMBL" id="VDGE01000014">
    <property type="protein sequence ID" value="TNC72881.1"/>
    <property type="molecule type" value="Genomic_DNA"/>
</dbReference>